<organism evidence="1 2">
    <name type="scientific">Iphiclides podalirius</name>
    <name type="common">scarce swallowtail</name>
    <dbReference type="NCBI Taxonomy" id="110791"/>
    <lineage>
        <taxon>Eukaryota</taxon>
        <taxon>Metazoa</taxon>
        <taxon>Ecdysozoa</taxon>
        <taxon>Arthropoda</taxon>
        <taxon>Hexapoda</taxon>
        <taxon>Insecta</taxon>
        <taxon>Pterygota</taxon>
        <taxon>Neoptera</taxon>
        <taxon>Endopterygota</taxon>
        <taxon>Lepidoptera</taxon>
        <taxon>Glossata</taxon>
        <taxon>Ditrysia</taxon>
        <taxon>Papilionoidea</taxon>
        <taxon>Papilionidae</taxon>
        <taxon>Papilioninae</taxon>
        <taxon>Iphiclides</taxon>
    </lineage>
</organism>
<dbReference type="EMBL" id="OW152830">
    <property type="protein sequence ID" value="CAH2048868.1"/>
    <property type="molecule type" value="Genomic_DNA"/>
</dbReference>
<protein>
    <submittedName>
        <fullName evidence="1">Uncharacterized protein</fullName>
    </submittedName>
</protein>
<sequence>MGNGFVMIVSDVGGSSRFVSGDMALVHRFSSCFFPSQWLFTPPRRRSDGPFATSICARYRRMTDASGGAKRERRANASRPRRHNHYQLIPWKLMERRVTAILACSSVSLF</sequence>
<reference evidence="1" key="1">
    <citation type="submission" date="2022-03" db="EMBL/GenBank/DDBJ databases">
        <authorList>
            <person name="Martin H S."/>
        </authorList>
    </citation>
    <scope>NUCLEOTIDE SEQUENCE</scope>
</reference>
<feature type="non-terminal residue" evidence="1">
    <location>
        <position position="110"/>
    </location>
</feature>
<evidence type="ECO:0000313" key="1">
    <source>
        <dbReference type="EMBL" id="CAH2048868.1"/>
    </source>
</evidence>
<dbReference type="Proteomes" id="UP000837857">
    <property type="component" value="Chromosome 18"/>
</dbReference>
<name>A0ABN8I932_9NEOP</name>
<keyword evidence="2" id="KW-1185">Reference proteome</keyword>
<proteinExistence type="predicted"/>
<gene>
    <name evidence="1" type="ORF">IPOD504_LOCUS6436</name>
</gene>
<accession>A0ABN8I932</accession>
<evidence type="ECO:0000313" key="2">
    <source>
        <dbReference type="Proteomes" id="UP000837857"/>
    </source>
</evidence>